<keyword evidence="8" id="KW-1185">Reference proteome</keyword>
<proteinExistence type="inferred from homology"/>
<evidence type="ECO:0000256" key="6">
    <source>
        <dbReference type="SAM" id="Phobius"/>
    </source>
</evidence>
<evidence type="ECO:0000256" key="4">
    <source>
        <dbReference type="ARBA" id="ARBA00022989"/>
    </source>
</evidence>
<evidence type="ECO:0000313" key="7">
    <source>
        <dbReference type="EMBL" id="KAL2327833.1"/>
    </source>
</evidence>
<reference evidence="7 8" key="1">
    <citation type="submission" date="2024-08" db="EMBL/GenBank/DDBJ databases">
        <title>Insights into the chromosomal genome structure of Flemingia macrophylla.</title>
        <authorList>
            <person name="Ding Y."/>
            <person name="Zhao Y."/>
            <person name="Bi W."/>
            <person name="Wu M."/>
            <person name="Zhao G."/>
            <person name="Gong Y."/>
            <person name="Li W."/>
            <person name="Zhang P."/>
        </authorList>
    </citation>
    <scope>NUCLEOTIDE SEQUENCE [LARGE SCALE GENOMIC DNA]</scope>
    <source>
        <strain evidence="7">DYQJB</strain>
        <tissue evidence="7">Leaf</tissue>
    </source>
</reference>
<dbReference type="EMBL" id="JBGMDY010000007">
    <property type="protein sequence ID" value="KAL2327833.1"/>
    <property type="molecule type" value="Genomic_DNA"/>
</dbReference>
<keyword evidence="5 6" id="KW-0472">Membrane</keyword>
<comment type="caution">
    <text evidence="7">The sequence shown here is derived from an EMBL/GenBank/DDBJ whole genome shotgun (WGS) entry which is preliminary data.</text>
</comment>
<dbReference type="InterPro" id="IPR001046">
    <property type="entry name" value="NRAMP_fam"/>
</dbReference>
<name>A0ABD1LWC7_9FABA</name>
<evidence type="ECO:0000313" key="8">
    <source>
        <dbReference type="Proteomes" id="UP001603857"/>
    </source>
</evidence>
<organism evidence="7 8">
    <name type="scientific">Flemingia macrophylla</name>
    <dbReference type="NCBI Taxonomy" id="520843"/>
    <lineage>
        <taxon>Eukaryota</taxon>
        <taxon>Viridiplantae</taxon>
        <taxon>Streptophyta</taxon>
        <taxon>Embryophyta</taxon>
        <taxon>Tracheophyta</taxon>
        <taxon>Spermatophyta</taxon>
        <taxon>Magnoliopsida</taxon>
        <taxon>eudicotyledons</taxon>
        <taxon>Gunneridae</taxon>
        <taxon>Pentapetalae</taxon>
        <taxon>rosids</taxon>
        <taxon>fabids</taxon>
        <taxon>Fabales</taxon>
        <taxon>Fabaceae</taxon>
        <taxon>Papilionoideae</taxon>
        <taxon>50 kb inversion clade</taxon>
        <taxon>NPAAA clade</taxon>
        <taxon>indigoferoid/millettioid clade</taxon>
        <taxon>Phaseoleae</taxon>
        <taxon>Flemingia</taxon>
    </lineage>
</organism>
<dbReference type="Proteomes" id="UP001603857">
    <property type="component" value="Unassembled WGS sequence"/>
</dbReference>
<accession>A0ABD1LWC7</accession>
<keyword evidence="4 6" id="KW-1133">Transmembrane helix</keyword>
<dbReference type="PRINTS" id="PR00447">
    <property type="entry name" value="NATRESASSCMP"/>
</dbReference>
<feature type="transmembrane region" description="Helical" evidence="6">
    <location>
        <begin position="42"/>
        <end position="64"/>
    </location>
</feature>
<dbReference type="PANTHER" id="PTHR11706:SF109">
    <property type="entry name" value="METAL TRANSPORTER NRAMP3"/>
    <property type="match status" value="1"/>
</dbReference>
<evidence type="ECO:0000256" key="1">
    <source>
        <dbReference type="ARBA" id="ARBA00004141"/>
    </source>
</evidence>
<protein>
    <submittedName>
        <fullName evidence="7">Uncharacterized protein</fullName>
    </submittedName>
</protein>
<dbReference type="AlphaFoldDB" id="A0ABD1LWC7"/>
<evidence type="ECO:0000256" key="2">
    <source>
        <dbReference type="ARBA" id="ARBA00009965"/>
    </source>
</evidence>
<comment type="similarity">
    <text evidence="2">Belongs to the NRAMP (TC 2.A.55) family.</text>
</comment>
<dbReference type="GO" id="GO:0016020">
    <property type="term" value="C:membrane"/>
    <property type="evidence" value="ECO:0007669"/>
    <property type="project" value="UniProtKB-SubCell"/>
</dbReference>
<dbReference type="Pfam" id="PF01566">
    <property type="entry name" value="Nramp"/>
    <property type="match status" value="1"/>
</dbReference>
<comment type="subcellular location">
    <subcellularLocation>
        <location evidence="1">Membrane</location>
        <topology evidence="1">Multi-pass membrane protein</topology>
    </subcellularLocation>
</comment>
<evidence type="ECO:0000256" key="5">
    <source>
        <dbReference type="ARBA" id="ARBA00023136"/>
    </source>
</evidence>
<sequence length="135" mass="15130">MPLHDTRQPMLEQEETAYDSSQKGEVVAIHGPRRRVPGGGSLVGCHCWLLMWATTMGLLIQVLLARLGVAIERHLAEQEEYPRWARIMLWLMIELALIGFDIQEGEVIGSAVAIKILSNDVVPLWVGVVITAFDW</sequence>
<evidence type="ECO:0000256" key="3">
    <source>
        <dbReference type="ARBA" id="ARBA00022692"/>
    </source>
</evidence>
<keyword evidence="3 6" id="KW-0812">Transmembrane</keyword>
<dbReference type="PANTHER" id="PTHR11706">
    <property type="entry name" value="SOLUTE CARRIER PROTEIN FAMILY 11 MEMBER"/>
    <property type="match status" value="1"/>
</dbReference>
<gene>
    <name evidence="7" type="ORF">Fmac_021260</name>
</gene>